<evidence type="ECO:0000313" key="2">
    <source>
        <dbReference type="EMBL" id="KDQ11739.1"/>
    </source>
</evidence>
<dbReference type="AlphaFoldDB" id="A0A067M843"/>
<dbReference type="Proteomes" id="UP000027195">
    <property type="component" value="Unassembled WGS sequence"/>
</dbReference>
<dbReference type="HOGENOM" id="CLU_2621710_0_0_1"/>
<evidence type="ECO:0000313" key="3">
    <source>
        <dbReference type="Proteomes" id="UP000027195"/>
    </source>
</evidence>
<protein>
    <submittedName>
        <fullName evidence="2">Uncharacterized protein</fullName>
    </submittedName>
</protein>
<sequence>MIVLDLRVARCICSNGDEPRTIETNASILLYLTNLLWIHSSSLIPSIAFLTLIILTPGRKTVGSGSQNSRHCRYLARL</sequence>
<name>A0A067M843_BOTB1</name>
<keyword evidence="3" id="KW-1185">Reference proteome</keyword>
<organism evidence="2 3">
    <name type="scientific">Botryobasidium botryosum (strain FD-172 SS1)</name>
    <dbReference type="NCBI Taxonomy" id="930990"/>
    <lineage>
        <taxon>Eukaryota</taxon>
        <taxon>Fungi</taxon>
        <taxon>Dikarya</taxon>
        <taxon>Basidiomycota</taxon>
        <taxon>Agaricomycotina</taxon>
        <taxon>Agaricomycetes</taxon>
        <taxon>Cantharellales</taxon>
        <taxon>Botryobasidiaceae</taxon>
        <taxon>Botryobasidium</taxon>
    </lineage>
</organism>
<keyword evidence="1" id="KW-1133">Transmembrane helix</keyword>
<reference evidence="3" key="1">
    <citation type="journal article" date="2014" name="Proc. Natl. Acad. Sci. U.S.A.">
        <title>Extensive sampling of basidiomycete genomes demonstrates inadequacy of the white-rot/brown-rot paradigm for wood decay fungi.</title>
        <authorList>
            <person name="Riley R."/>
            <person name="Salamov A.A."/>
            <person name="Brown D.W."/>
            <person name="Nagy L.G."/>
            <person name="Floudas D."/>
            <person name="Held B.W."/>
            <person name="Levasseur A."/>
            <person name="Lombard V."/>
            <person name="Morin E."/>
            <person name="Otillar R."/>
            <person name="Lindquist E.A."/>
            <person name="Sun H."/>
            <person name="LaButti K.M."/>
            <person name="Schmutz J."/>
            <person name="Jabbour D."/>
            <person name="Luo H."/>
            <person name="Baker S.E."/>
            <person name="Pisabarro A.G."/>
            <person name="Walton J.D."/>
            <person name="Blanchette R.A."/>
            <person name="Henrissat B."/>
            <person name="Martin F."/>
            <person name="Cullen D."/>
            <person name="Hibbett D.S."/>
            <person name="Grigoriev I.V."/>
        </authorList>
    </citation>
    <scope>NUCLEOTIDE SEQUENCE [LARGE SCALE GENOMIC DNA]</scope>
    <source>
        <strain evidence="3">FD-172 SS1</strain>
    </source>
</reference>
<gene>
    <name evidence="2" type="ORF">BOTBODRAFT_450844</name>
</gene>
<proteinExistence type="predicted"/>
<dbReference type="EMBL" id="KL198056">
    <property type="protein sequence ID" value="KDQ11739.1"/>
    <property type="molecule type" value="Genomic_DNA"/>
</dbReference>
<keyword evidence="1" id="KW-0812">Transmembrane</keyword>
<feature type="transmembrane region" description="Helical" evidence="1">
    <location>
        <begin position="36"/>
        <end position="55"/>
    </location>
</feature>
<evidence type="ECO:0000256" key="1">
    <source>
        <dbReference type="SAM" id="Phobius"/>
    </source>
</evidence>
<accession>A0A067M843</accession>
<keyword evidence="1" id="KW-0472">Membrane</keyword>
<dbReference type="InParanoid" id="A0A067M843"/>